<dbReference type="Proteomes" id="UP000664132">
    <property type="component" value="Unassembled WGS sequence"/>
</dbReference>
<dbReference type="AlphaFoldDB" id="A0A8H7W7E3"/>
<comment type="caution">
    <text evidence="1">The sequence shown here is derived from an EMBL/GenBank/DDBJ whole genome shotgun (WGS) entry which is preliminary data.</text>
</comment>
<accession>A0A8H7W7E3</accession>
<dbReference type="EMBL" id="JAFJYH010000138">
    <property type="protein sequence ID" value="KAG4418077.1"/>
    <property type="molecule type" value="Genomic_DNA"/>
</dbReference>
<name>A0A8H7W7E3_9HELO</name>
<keyword evidence="2" id="KW-1185">Reference proteome</keyword>
<evidence type="ECO:0000313" key="2">
    <source>
        <dbReference type="Proteomes" id="UP000664132"/>
    </source>
</evidence>
<gene>
    <name evidence="1" type="ORF">IFR04_008814</name>
</gene>
<proteinExistence type="predicted"/>
<sequence>MATRKGGKFIQYYSSGKAAAGSNYSSSLQCLPHPNFQSKESLPQAGISQGILAQKDFAVGGTPIYVDVPNALARGTIDSGSPPTSHTPVIATISGRINVLTIMRRQSGNISAAARALYRIAEVADGLYSDADLSGLADNCRADSTRNGKNNRELWQVELHSGDMLLVMMDLRLSPGGDMLAGDDCQTV</sequence>
<protein>
    <submittedName>
        <fullName evidence="1">Uncharacterized protein</fullName>
    </submittedName>
</protein>
<reference evidence="1" key="1">
    <citation type="submission" date="2021-02" db="EMBL/GenBank/DDBJ databases">
        <title>Genome sequence Cadophora malorum strain M34.</title>
        <authorList>
            <person name="Stefanovic E."/>
            <person name="Vu D."/>
            <person name="Scully C."/>
            <person name="Dijksterhuis J."/>
            <person name="Roader J."/>
            <person name="Houbraken J."/>
        </authorList>
    </citation>
    <scope>NUCLEOTIDE SEQUENCE</scope>
    <source>
        <strain evidence="1">M34</strain>
    </source>
</reference>
<organism evidence="1 2">
    <name type="scientific">Cadophora malorum</name>
    <dbReference type="NCBI Taxonomy" id="108018"/>
    <lineage>
        <taxon>Eukaryota</taxon>
        <taxon>Fungi</taxon>
        <taxon>Dikarya</taxon>
        <taxon>Ascomycota</taxon>
        <taxon>Pezizomycotina</taxon>
        <taxon>Leotiomycetes</taxon>
        <taxon>Helotiales</taxon>
        <taxon>Ploettnerulaceae</taxon>
        <taxon>Cadophora</taxon>
    </lineage>
</organism>
<evidence type="ECO:0000313" key="1">
    <source>
        <dbReference type="EMBL" id="KAG4418077.1"/>
    </source>
</evidence>